<dbReference type="InterPro" id="IPR009328">
    <property type="entry name" value="DUF986"/>
</dbReference>
<dbReference type="RefSeq" id="WP_005713266.1">
    <property type="nucleotide sequence ID" value="NZ_CBCRUP010000032.1"/>
</dbReference>
<evidence type="ECO:0000313" key="9">
    <source>
        <dbReference type="EMBL" id="WGE10508.1"/>
    </source>
</evidence>
<accession>A0A084EV10</accession>
<reference evidence="9" key="2">
    <citation type="submission" date="2023-04" db="EMBL/GenBank/DDBJ databases">
        <title>Molecular characterization of the Integrative and Conjugative elements harboring multidrug-resistance gene from Glaesserella (Haemophilus) parasuis.</title>
        <authorList>
            <person name="Che Y."/>
            <person name="Zhou L."/>
        </authorList>
    </citation>
    <scope>NUCLEOTIDE SEQUENCE</scope>
    <source>
        <strain evidence="9">Z44</strain>
    </source>
</reference>
<evidence type="ECO:0000256" key="4">
    <source>
        <dbReference type="ARBA" id="ARBA00022692"/>
    </source>
</evidence>
<feature type="transmembrane region" description="Helical" evidence="7">
    <location>
        <begin position="6"/>
        <end position="23"/>
    </location>
</feature>
<dbReference type="AlphaFoldDB" id="A0A084EV10"/>
<evidence type="ECO:0000256" key="7">
    <source>
        <dbReference type="HAMAP-Rule" id="MF_01071"/>
    </source>
</evidence>
<evidence type="ECO:0000256" key="1">
    <source>
        <dbReference type="ARBA" id="ARBA00004651"/>
    </source>
</evidence>
<gene>
    <name evidence="8" type="ORF">FLK62_11910</name>
    <name evidence="9" type="ORF">QBL01_02560</name>
</gene>
<dbReference type="NCBIfam" id="NF002791">
    <property type="entry name" value="PRK02913.1"/>
    <property type="match status" value="1"/>
</dbReference>
<organism evidence="9 11">
    <name type="scientific">Glaesserella parasuis</name>
    <name type="common">Haemophilus parasuis</name>
    <dbReference type="NCBI Taxonomy" id="738"/>
    <lineage>
        <taxon>Bacteria</taxon>
        <taxon>Pseudomonadati</taxon>
        <taxon>Pseudomonadota</taxon>
        <taxon>Gammaproteobacteria</taxon>
        <taxon>Pasteurellales</taxon>
        <taxon>Pasteurellaceae</taxon>
        <taxon>Glaesserella</taxon>
    </lineage>
</organism>
<keyword evidence="5 7" id="KW-1133">Transmembrane helix</keyword>
<dbReference type="HAMAP" id="MF_01071">
    <property type="entry name" value="UPF0266"/>
    <property type="match status" value="1"/>
</dbReference>
<dbReference type="OrthoDB" id="2360740at2"/>
<comment type="subcellular location">
    <subcellularLocation>
        <location evidence="1 7">Cell membrane</location>
        <topology evidence="1 7">Multi-pass membrane protein</topology>
    </subcellularLocation>
</comment>
<keyword evidence="4 7" id="KW-0812">Transmembrane</keyword>
<comment type="similarity">
    <text evidence="2 7">Belongs to the UPF0266 family.</text>
</comment>
<evidence type="ECO:0000313" key="10">
    <source>
        <dbReference type="Proteomes" id="UP000509790"/>
    </source>
</evidence>
<evidence type="ECO:0000256" key="5">
    <source>
        <dbReference type="ARBA" id="ARBA00022989"/>
    </source>
</evidence>
<evidence type="ECO:0000256" key="3">
    <source>
        <dbReference type="ARBA" id="ARBA00022475"/>
    </source>
</evidence>
<dbReference type="GeneID" id="66619766"/>
<dbReference type="Pfam" id="PF06173">
    <property type="entry name" value="DUF986"/>
    <property type="match status" value="1"/>
</dbReference>
<evidence type="ECO:0000256" key="2">
    <source>
        <dbReference type="ARBA" id="ARBA00009962"/>
    </source>
</evidence>
<protein>
    <recommendedName>
        <fullName evidence="7">UPF0266 membrane protein FLK62_11910</fullName>
    </recommendedName>
</protein>
<name>A0A084EV10_GLAPU</name>
<keyword evidence="6 7" id="KW-0472">Membrane</keyword>
<keyword evidence="3 7" id="KW-1003">Cell membrane</keyword>
<dbReference type="KEGG" id="hpak:JT17_08205"/>
<evidence type="ECO:0000313" key="11">
    <source>
        <dbReference type="Proteomes" id="UP001222296"/>
    </source>
</evidence>
<dbReference type="EMBL" id="CP041334">
    <property type="protein sequence ID" value="QKY73836.1"/>
    <property type="molecule type" value="Genomic_DNA"/>
</dbReference>
<dbReference type="EMBL" id="CP121769">
    <property type="protein sequence ID" value="WGE10508.1"/>
    <property type="molecule type" value="Genomic_DNA"/>
</dbReference>
<evidence type="ECO:0000313" key="8">
    <source>
        <dbReference type="EMBL" id="QKY73836.1"/>
    </source>
</evidence>
<evidence type="ECO:0000256" key="6">
    <source>
        <dbReference type="ARBA" id="ARBA00023136"/>
    </source>
</evidence>
<dbReference type="Proteomes" id="UP000509790">
    <property type="component" value="Chromosome"/>
</dbReference>
<sequence length="152" mass="17453">MTNILLILAIGLSLLYILYDQLIMDRRKGETRLSVPLVRQASLDTGILIALIVLIIVQGVQTGIEPLTVFLLCGCIVLAVYSAFIRYPRLLLKEQGFFFGNFYFLYSHIAQINLADQNILVIDLKNNRRLFIRIKQKEDIERVVNFFGGYKK</sequence>
<dbReference type="PIRSF" id="PIRSF020687">
    <property type="entry name" value="UCP020687"/>
    <property type="match status" value="1"/>
</dbReference>
<feature type="transmembrane region" description="Helical" evidence="7">
    <location>
        <begin position="67"/>
        <end position="85"/>
    </location>
</feature>
<dbReference type="Proteomes" id="UP001222296">
    <property type="component" value="Chromosome"/>
</dbReference>
<dbReference type="GO" id="GO:0005886">
    <property type="term" value="C:plasma membrane"/>
    <property type="evidence" value="ECO:0007669"/>
    <property type="project" value="UniProtKB-SubCell"/>
</dbReference>
<proteinExistence type="inferred from homology"/>
<feature type="transmembrane region" description="Helical" evidence="7">
    <location>
        <begin position="43"/>
        <end position="61"/>
    </location>
</feature>
<dbReference type="OMA" id="LYLFWIR"/>
<reference evidence="8 10" key="1">
    <citation type="submission" date="2019-06" db="EMBL/GenBank/DDBJ databases">
        <title>Complete genome sequence of Haemophilus parasuis HPS412.</title>
        <authorList>
            <person name="Yang S."/>
            <person name="Huang C."/>
        </authorList>
    </citation>
    <scope>NUCLEOTIDE SEQUENCE [LARGE SCALE GENOMIC DNA]</scope>
    <source>
        <strain evidence="8 10">HPS412</strain>
    </source>
</reference>